<dbReference type="AlphaFoldDB" id="A0A290QD15"/>
<proteinExistence type="predicted"/>
<keyword evidence="1 2" id="KW-0597">Phosphoprotein</keyword>
<dbReference type="SMART" id="SM00448">
    <property type="entry name" value="REC"/>
    <property type="match status" value="1"/>
</dbReference>
<dbReference type="KEGG" id="vbh:CMV30_14700"/>
<evidence type="ECO:0000313" key="5">
    <source>
        <dbReference type="Proteomes" id="UP000217265"/>
    </source>
</evidence>
<organism evidence="4 5">
    <name type="scientific">Nibricoccus aquaticus</name>
    <dbReference type="NCBI Taxonomy" id="2576891"/>
    <lineage>
        <taxon>Bacteria</taxon>
        <taxon>Pseudomonadati</taxon>
        <taxon>Verrucomicrobiota</taxon>
        <taxon>Opitutia</taxon>
        <taxon>Opitutales</taxon>
        <taxon>Opitutaceae</taxon>
        <taxon>Nibricoccus</taxon>
    </lineage>
</organism>
<accession>A0A290QD15</accession>
<reference evidence="4 5" key="1">
    <citation type="submission" date="2017-09" db="EMBL/GenBank/DDBJ databases">
        <title>Complete genome sequence of Verrucomicrobial strain HZ-65, isolated from freshwater.</title>
        <authorList>
            <person name="Choi A."/>
        </authorList>
    </citation>
    <scope>NUCLEOTIDE SEQUENCE [LARGE SCALE GENOMIC DNA]</scope>
    <source>
        <strain evidence="4 5">HZ-65</strain>
    </source>
</reference>
<sequence length="157" mass="17207">MFDQLKKLFGAKPSTASRLRPGQPGYKLGTILFVDDEPEVRSIARLSLEPLGYTLIEAEDGAKALDIFEKRSAEIGLVVTDVLMPNLDGLGLSARLHKLDSALPILLLSGHVLEEDLWAEGNARMRYLMKPYRLQDLQDIIVDLIGPAPTPPADAST</sequence>
<dbReference type="InterPro" id="IPR001789">
    <property type="entry name" value="Sig_transdc_resp-reg_receiver"/>
</dbReference>
<dbReference type="PROSITE" id="PS50110">
    <property type="entry name" value="RESPONSE_REGULATORY"/>
    <property type="match status" value="1"/>
</dbReference>
<feature type="domain" description="Response regulatory" evidence="3">
    <location>
        <begin position="30"/>
        <end position="145"/>
    </location>
</feature>
<dbReference type="RefSeq" id="WP_096056731.1">
    <property type="nucleotide sequence ID" value="NZ_CP023344.1"/>
</dbReference>
<dbReference type="Gene3D" id="3.40.50.2300">
    <property type="match status" value="1"/>
</dbReference>
<evidence type="ECO:0000259" key="3">
    <source>
        <dbReference type="PROSITE" id="PS50110"/>
    </source>
</evidence>
<dbReference type="InterPro" id="IPR050595">
    <property type="entry name" value="Bact_response_regulator"/>
</dbReference>
<evidence type="ECO:0000256" key="1">
    <source>
        <dbReference type="ARBA" id="ARBA00022553"/>
    </source>
</evidence>
<dbReference type="Proteomes" id="UP000217265">
    <property type="component" value="Chromosome"/>
</dbReference>
<evidence type="ECO:0000256" key="2">
    <source>
        <dbReference type="PROSITE-ProRule" id="PRU00169"/>
    </source>
</evidence>
<dbReference type="Pfam" id="PF00072">
    <property type="entry name" value="Response_reg"/>
    <property type="match status" value="1"/>
</dbReference>
<dbReference type="SUPFAM" id="SSF52172">
    <property type="entry name" value="CheY-like"/>
    <property type="match status" value="1"/>
</dbReference>
<name>A0A290QD15_9BACT</name>
<keyword evidence="5" id="KW-1185">Reference proteome</keyword>
<dbReference type="PANTHER" id="PTHR44591">
    <property type="entry name" value="STRESS RESPONSE REGULATOR PROTEIN 1"/>
    <property type="match status" value="1"/>
</dbReference>
<dbReference type="EMBL" id="CP023344">
    <property type="protein sequence ID" value="ATC65100.1"/>
    <property type="molecule type" value="Genomic_DNA"/>
</dbReference>
<protein>
    <recommendedName>
        <fullName evidence="3">Response regulatory domain-containing protein</fullName>
    </recommendedName>
</protein>
<dbReference type="GO" id="GO:0000160">
    <property type="term" value="P:phosphorelay signal transduction system"/>
    <property type="evidence" value="ECO:0007669"/>
    <property type="project" value="InterPro"/>
</dbReference>
<feature type="modified residue" description="4-aspartylphosphate" evidence="2">
    <location>
        <position position="81"/>
    </location>
</feature>
<dbReference type="PANTHER" id="PTHR44591:SF3">
    <property type="entry name" value="RESPONSE REGULATORY DOMAIN-CONTAINING PROTEIN"/>
    <property type="match status" value="1"/>
</dbReference>
<dbReference type="InterPro" id="IPR011006">
    <property type="entry name" value="CheY-like_superfamily"/>
</dbReference>
<dbReference type="OrthoDB" id="9802066at2"/>
<evidence type="ECO:0000313" key="4">
    <source>
        <dbReference type="EMBL" id="ATC65100.1"/>
    </source>
</evidence>
<gene>
    <name evidence="4" type="ORF">CMV30_14700</name>
</gene>